<feature type="transmembrane region" description="Helical" evidence="2">
    <location>
        <begin position="12"/>
        <end position="35"/>
    </location>
</feature>
<dbReference type="InParanoid" id="A0A2T3A331"/>
<keyword evidence="4" id="KW-1185">Reference proteome</keyword>
<keyword evidence="2" id="KW-0812">Transmembrane</keyword>
<keyword evidence="2" id="KW-1133">Transmembrane helix</keyword>
<protein>
    <submittedName>
        <fullName evidence="3">Uncharacterized protein</fullName>
    </submittedName>
</protein>
<sequence length="114" mass="13110">MYRQGNKSYKLWPFANVWASLHYVLAMCLNTFSLLKTTVNLLHDREDHVHSTEKHCSDRHFIFTHFWSALGKQARIELSHAQADSSGIFLSPRMPRPLDSKPQLQKSVLSADDG</sequence>
<keyword evidence="2" id="KW-0472">Membrane</keyword>
<gene>
    <name evidence="3" type="ORF">BD289DRAFT_30822</name>
</gene>
<evidence type="ECO:0000256" key="1">
    <source>
        <dbReference type="SAM" id="MobiDB-lite"/>
    </source>
</evidence>
<evidence type="ECO:0000256" key="2">
    <source>
        <dbReference type="SAM" id="Phobius"/>
    </source>
</evidence>
<name>A0A2T3A331_9PEZI</name>
<feature type="region of interest" description="Disordered" evidence="1">
    <location>
        <begin position="90"/>
        <end position="114"/>
    </location>
</feature>
<evidence type="ECO:0000313" key="4">
    <source>
        <dbReference type="Proteomes" id="UP000241462"/>
    </source>
</evidence>
<proteinExistence type="predicted"/>
<evidence type="ECO:0000313" key="3">
    <source>
        <dbReference type="EMBL" id="PSR81909.1"/>
    </source>
</evidence>
<accession>A0A2T3A331</accession>
<organism evidence="3 4">
    <name type="scientific">Coniella lustricola</name>
    <dbReference type="NCBI Taxonomy" id="2025994"/>
    <lineage>
        <taxon>Eukaryota</taxon>
        <taxon>Fungi</taxon>
        <taxon>Dikarya</taxon>
        <taxon>Ascomycota</taxon>
        <taxon>Pezizomycotina</taxon>
        <taxon>Sordariomycetes</taxon>
        <taxon>Sordariomycetidae</taxon>
        <taxon>Diaporthales</taxon>
        <taxon>Schizoparmaceae</taxon>
        <taxon>Coniella</taxon>
    </lineage>
</organism>
<dbReference type="AlphaFoldDB" id="A0A2T3A331"/>
<reference evidence="3 4" key="1">
    <citation type="journal article" date="2018" name="Mycol. Prog.">
        <title>Coniella lustricola, a new species from submerged detritus.</title>
        <authorList>
            <person name="Raudabaugh D.B."/>
            <person name="Iturriaga T."/>
            <person name="Carver A."/>
            <person name="Mondo S."/>
            <person name="Pangilinan J."/>
            <person name="Lipzen A."/>
            <person name="He G."/>
            <person name="Amirebrahimi M."/>
            <person name="Grigoriev I.V."/>
            <person name="Miller A.N."/>
        </authorList>
    </citation>
    <scope>NUCLEOTIDE SEQUENCE [LARGE SCALE GENOMIC DNA]</scope>
    <source>
        <strain evidence="3 4">B22-T-1</strain>
    </source>
</reference>
<dbReference type="Proteomes" id="UP000241462">
    <property type="component" value="Unassembled WGS sequence"/>
</dbReference>
<dbReference type="EMBL" id="KZ678491">
    <property type="protein sequence ID" value="PSR81909.1"/>
    <property type="molecule type" value="Genomic_DNA"/>
</dbReference>